<evidence type="ECO:0000313" key="2">
    <source>
        <dbReference type="Proteomes" id="UP000198921"/>
    </source>
</evidence>
<evidence type="ECO:0000313" key="1">
    <source>
        <dbReference type="EMBL" id="SDY89478.1"/>
    </source>
</evidence>
<dbReference type="OrthoDB" id="7347529at2"/>
<organism evidence="1 2">
    <name type="scientific">Geodermatophilus africanus</name>
    <dbReference type="NCBI Taxonomy" id="1137993"/>
    <lineage>
        <taxon>Bacteria</taxon>
        <taxon>Bacillati</taxon>
        <taxon>Actinomycetota</taxon>
        <taxon>Actinomycetes</taxon>
        <taxon>Geodermatophilales</taxon>
        <taxon>Geodermatophilaceae</taxon>
        <taxon>Geodermatophilus</taxon>
    </lineage>
</organism>
<reference evidence="2" key="1">
    <citation type="submission" date="2016-10" db="EMBL/GenBank/DDBJ databases">
        <authorList>
            <person name="Varghese N."/>
            <person name="Submissions S."/>
        </authorList>
    </citation>
    <scope>NUCLEOTIDE SEQUENCE [LARGE SCALE GENOMIC DNA]</scope>
    <source>
        <strain evidence="2">DSM 45422</strain>
    </source>
</reference>
<sequence length="204" mass="22226">MSPRSGGQGEDVPFLPLPTSAAWAHQDARCGFEVVYFRALDDGHLLTGATTAVEGGQPWIVDYEIRVDVGWRTRSARATGRSSTGLRTRLLEGDGEGRWRIDGEPALHLDGCLDVDLESSAMTNALPVHRLALTAGATAPSPAVYMRALDLGIERLEQQYTRAGDQDGHQRYEYTAPVFDFSCQLVYDEAGLVLAYPGIAVRAF</sequence>
<accession>A0A1H3NKY6</accession>
<dbReference type="EMBL" id="FNOT01000013">
    <property type="protein sequence ID" value="SDY89478.1"/>
    <property type="molecule type" value="Genomic_DNA"/>
</dbReference>
<keyword evidence="2" id="KW-1185">Reference proteome</keyword>
<dbReference type="AlphaFoldDB" id="A0A1H3NKY6"/>
<proteinExistence type="predicted"/>
<dbReference type="Proteomes" id="UP000198921">
    <property type="component" value="Unassembled WGS sequence"/>
</dbReference>
<evidence type="ECO:0008006" key="3">
    <source>
        <dbReference type="Google" id="ProtNLM"/>
    </source>
</evidence>
<dbReference type="Pfam" id="PF06475">
    <property type="entry name" value="Glycolipid_bind"/>
    <property type="match status" value="1"/>
</dbReference>
<dbReference type="SUPFAM" id="SSF159275">
    <property type="entry name" value="PA1994-like"/>
    <property type="match status" value="1"/>
</dbReference>
<name>A0A1H3NKY6_9ACTN</name>
<dbReference type="InterPro" id="IPR009467">
    <property type="entry name" value="Glycolipid-bd_prot_put"/>
</dbReference>
<protein>
    <recommendedName>
        <fullName evidence="3">Glycolipid-binding</fullName>
    </recommendedName>
</protein>
<gene>
    <name evidence="1" type="ORF">SAMN05660209_04004</name>
</gene>